<evidence type="ECO:0008006" key="3">
    <source>
        <dbReference type="Google" id="ProtNLM"/>
    </source>
</evidence>
<dbReference type="Proteomes" id="UP000503096">
    <property type="component" value="Chromosome"/>
</dbReference>
<evidence type="ECO:0000313" key="2">
    <source>
        <dbReference type="Proteomes" id="UP000503096"/>
    </source>
</evidence>
<reference evidence="1 2" key="1">
    <citation type="submission" date="2020-04" db="EMBL/GenBank/DDBJ databases">
        <title>Usitatibacter rugosus gen. nov., sp. nov. and Usitatibacter palustris sp. nov., novel members of Usitatibacteraceae fam. nov. within the order Nitrosomonadales isolated from soil.</title>
        <authorList>
            <person name="Huber K.J."/>
            <person name="Neumann-Schaal M."/>
            <person name="Geppert A."/>
            <person name="Luckner M."/>
            <person name="Wanner G."/>
            <person name="Overmann J."/>
        </authorList>
    </citation>
    <scope>NUCLEOTIDE SEQUENCE [LARGE SCALE GENOMIC DNA]</scope>
    <source>
        <strain evidence="1 2">Swamp67</strain>
    </source>
</reference>
<name>A0A6M4H1F9_9PROT</name>
<dbReference type="EMBL" id="CP053073">
    <property type="protein sequence ID" value="QJR13331.1"/>
    <property type="molecule type" value="Genomic_DNA"/>
</dbReference>
<dbReference type="AlphaFoldDB" id="A0A6M4H1F9"/>
<organism evidence="1 2">
    <name type="scientific">Usitatibacter palustris</name>
    <dbReference type="NCBI Taxonomy" id="2732487"/>
    <lineage>
        <taxon>Bacteria</taxon>
        <taxon>Pseudomonadati</taxon>
        <taxon>Pseudomonadota</taxon>
        <taxon>Betaproteobacteria</taxon>
        <taxon>Nitrosomonadales</taxon>
        <taxon>Usitatibacteraceae</taxon>
        <taxon>Usitatibacter</taxon>
    </lineage>
</organism>
<evidence type="ECO:0000313" key="1">
    <source>
        <dbReference type="EMBL" id="QJR13331.1"/>
    </source>
</evidence>
<dbReference type="InParanoid" id="A0A6M4H1F9"/>
<sequence>MSTQDRSPALPGEPSFYTQIAYNIAMKAVFVELPAFARHRADYFDDSAFTRLQVELMKNPEGGDLIRDSGGLRKLRFPDARRGKGKRGGLRVIYYWWDSESQFWLFTVYDKDQADDLSPEQRRTLKGLMKAELEARSRR</sequence>
<dbReference type="KEGG" id="upl:DSM104440_00114"/>
<keyword evidence="2" id="KW-1185">Reference proteome</keyword>
<gene>
    <name evidence="1" type="ORF">DSM104440_00114</name>
</gene>
<accession>A0A6M4H1F9</accession>
<proteinExistence type="predicted"/>
<protein>
    <recommendedName>
        <fullName evidence="3">Toxin</fullName>
    </recommendedName>
</protein>